<keyword evidence="1" id="KW-0732">Signal</keyword>
<feature type="chain" id="PRO_5008901223" description="Thioredoxin domain-containing protein" evidence="1">
    <location>
        <begin position="20"/>
        <end position="234"/>
    </location>
</feature>
<evidence type="ECO:0000313" key="3">
    <source>
        <dbReference type="EMBL" id="JAT70526.1"/>
    </source>
</evidence>
<feature type="signal peptide" evidence="1">
    <location>
        <begin position="1"/>
        <end position="19"/>
    </location>
</feature>
<dbReference type="Gene3D" id="3.40.30.10">
    <property type="entry name" value="Glutaredoxin"/>
    <property type="match status" value="1"/>
</dbReference>
<dbReference type="Pfam" id="PF13905">
    <property type="entry name" value="Thioredoxin_8"/>
    <property type="match status" value="1"/>
</dbReference>
<dbReference type="PANTHER" id="PTHR46472:SF1">
    <property type="entry name" value="NUCLEOREDOXIN"/>
    <property type="match status" value="1"/>
</dbReference>
<evidence type="ECO:0000256" key="1">
    <source>
        <dbReference type="SAM" id="SignalP"/>
    </source>
</evidence>
<dbReference type="InterPro" id="IPR036249">
    <property type="entry name" value="Thioredoxin-like_sf"/>
</dbReference>
<reference evidence="3" key="1">
    <citation type="submission" date="2015-08" db="EMBL/GenBank/DDBJ databases">
        <authorList>
            <person name="Babu N.S."/>
            <person name="Beckwith C.J."/>
            <person name="Beseler K.G."/>
            <person name="Brison A."/>
            <person name="Carone J.V."/>
            <person name="Caskin T.P."/>
            <person name="Diamond M."/>
            <person name="Durham M.E."/>
            <person name="Foxe J.M."/>
            <person name="Go M."/>
            <person name="Henderson B.A."/>
            <person name="Jones I.B."/>
            <person name="McGettigan J.A."/>
            <person name="Micheletti S.J."/>
            <person name="Nasrallah M.E."/>
            <person name="Ortiz D."/>
            <person name="Piller C.R."/>
            <person name="Privatt S.R."/>
            <person name="Schneider S.L."/>
            <person name="Sharp S."/>
            <person name="Smith T.C."/>
            <person name="Stanton J.D."/>
            <person name="Ullery H.E."/>
            <person name="Wilson R.J."/>
            <person name="Serrano M.G."/>
            <person name="Buck G."/>
            <person name="Lee V."/>
            <person name="Wang Y."/>
            <person name="Carvalho R."/>
            <person name="Voegtly L."/>
            <person name="Shi R."/>
            <person name="Duckworth R."/>
            <person name="Johnson A."/>
            <person name="Loviza R."/>
            <person name="Walstead R."/>
            <person name="Shah Z."/>
            <person name="Kiflezghi M."/>
            <person name="Wade K."/>
            <person name="Ball S.L."/>
            <person name="Bradley K.W."/>
            <person name="Asai D.J."/>
            <person name="Bowman C.A."/>
            <person name="Russell D.A."/>
            <person name="Pope W.H."/>
            <person name="Jacobs-Sera D."/>
            <person name="Hendrix R.W."/>
            <person name="Hatfull G.F."/>
        </authorList>
    </citation>
    <scope>NUCLEOTIDE SEQUENCE</scope>
</reference>
<name>A0A1D1ZU82_AUXPR</name>
<gene>
    <name evidence="3" type="ORF">g.37238</name>
</gene>
<evidence type="ECO:0000259" key="2">
    <source>
        <dbReference type="PROSITE" id="PS51352"/>
    </source>
</evidence>
<dbReference type="PANTHER" id="PTHR46472">
    <property type="entry name" value="NUCLEOREDOXIN"/>
    <property type="match status" value="1"/>
</dbReference>
<sequence length="234" mass="25380">MQSICIILYLLICTFGVSFKDSLERAFPSFLGTRPSRVTGTGMDILESVGPQLLVHDGQNILKRSPGFYLKGKTVAFYFSAHWCPPCRQFTPQLAAVYRQLKARGVAFEIVFVSSDRSPSDQESYFRSMPWTAMLYEAARGDLGRALAQRFSLVGIPRLVVVGPDGAIVSGDARAAVAADPTGANFPWAGPASAVATGGWASNPVALMLLFLVAWLVSNWMTKGHPAPMQHVPD</sequence>
<proteinExistence type="predicted"/>
<dbReference type="CDD" id="cd02964">
    <property type="entry name" value="TryX_like_family"/>
    <property type="match status" value="1"/>
</dbReference>
<feature type="domain" description="Thioredoxin" evidence="2">
    <location>
        <begin position="21"/>
        <end position="182"/>
    </location>
</feature>
<dbReference type="EMBL" id="GDKF01008096">
    <property type="protein sequence ID" value="JAT70526.1"/>
    <property type="molecule type" value="Transcribed_RNA"/>
</dbReference>
<dbReference type="GO" id="GO:0031397">
    <property type="term" value="P:negative regulation of protein ubiquitination"/>
    <property type="evidence" value="ECO:0007669"/>
    <property type="project" value="TreeGrafter"/>
</dbReference>
<dbReference type="GO" id="GO:0030178">
    <property type="term" value="P:negative regulation of Wnt signaling pathway"/>
    <property type="evidence" value="ECO:0007669"/>
    <property type="project" value="TreeGrafter"/>
</dbReference>
<protein>
    <recommendedName>
        <fullName evidence="2">Thioredoxin domain-containing protein</fullName>
    </recommendedName>
</protein>
<dbReference type="GO" id="GO:0004791">
    <property type="term" value="F:thioredoxin-disulfide reductase (NADPH) activity"/>
    <property type="evidence" value="ECO:0007669"/>
    <property type="project" value="TreeGrafter"/>
</dbReference>
<dbReference type="InterPro" id="IPR012336">
    <property type="entry name" value="Thioredoxin-like_fold"/>
</dbReference>
<dbReference type="PROSITE" id="PS51352">
    <property type="entry name" value="THIOREDOXIN_2"/>
    <property type="match status" value="1"/>
</dbReference>
<dbReference type="GO" id="GO:0005634">
    <property type="term" value="C:nucleus"/>
    <property type="evidence" value="ECO:0007669"/>
    <property type="project" value="TreeGrafter"/>
</dbReference>
<accession>A0A1D1ZU82</accession>
<dbReference type="InterPro" id="IPR013766">
    <property type="entry name" value="Thioredoxin_domain"/>
</dbReference>
<organism evidence="3">
    <name type="scientific">Auxenochlorella protothecoides</name>
    <name type="common">Green microalga</name>
    <name type="synonym">Chlorella protothecoides</name>
    <dbReference type="NCBI Taxonomy" id="3075"/>
    <lineage>
        <taxon>Eukaryota</taxon>
        <taxon>Viridiplantae</taxon>
        <taxon>Chlorophyta</taxon>
        <taxon>core chlorophytes</taxon>
        <taxon>Trebouxiophyceae</taxon>
        <taxon>Chlorellales</taxon>
        <taxon>Chlorellaceae</taxon>
        <taxon>Auxenochlorella</taxon>
    </lineage>
</organism>
<dbReference type="AlphaFoldDB" id="A0A1D1ZU82"/>
<dbReference type="SUPFAM" id="SSF52833">
    <property type="entry name" value="Thioredoxin-like"/>
    <property type="match status" value="1"/>
</dbReference>